<evidence type="ECO:0000313" key="1">
    <source>
        <dbReference type="EMBL" id="DAD84080.1"/>
    </source>
</evidence>
<dbReference type="PANTHER" id="PTHR45661:SF3">
    <property type="entry name" value="IG-LIKE DOMAIN-CONTAINING PROTEIN"/>
    <property type="match status" value="1"/>
</dbReference>
<dbReference type="Gene3D" id="3.80.10.10">
    <property type="entry name" value="Ribonuclease Inhibitor"/>
    <property type="match status" value="1"/>
</dbReference>
<reference evidence="1" key="1">
    <citation type="journal article" date="2021" name="Proc. Natl. Acad. Sci. U.S.A.">
        <title>A Catalog of Tens of Thousands of Viruses from Human Metagenomes Reveals Hidden Associations with Chronic Diseases.</title>
        <authorList>
            <person name="Tisza M.J."/>
            <person name="Buck C.B."/>
        </authorList>
    </citation>
    <scope>NUCLEOTIDE SEQUENCE</scope>
    <source>
        <strain evidence="1">CtoqT5</strain>
    </source>
</reference>
<dbReference type="InterPro" id="IPR053139">
    <property type="entry name" value="Surface_bspA-like"/>
</dbReference>
<name>A0A8S5MPB6_9CAUD</name>
<sequence>MAFYPAIIEDMSPMQYAQDGWTESSISDSNVTIVRDYAFANNKTIETVDFPSLKVVKQYAFAFCSKLKSIDLSDITELGESAFQQAALEGALSLTKYNPSSVAKYIFRGNKFTSISIPLAKVLGHSMFIYCDQATSVNLPLVETMNDWTFAYCTKLKTVTLPKIKTLTRYTFGYSGLEKLVLPNSVVCTIAADTFIDTPIAQGTGYVYVPDNLLNSYKSATNWAKYADQIKSMSELEG</sequence>
<protein>
    <submittedName>
        <fullName evidence="1">Leucine-rich repeat protein</fullName>
    </submittedName>
</protein>
<dbReference type="EMBL" id="BK014952">
    <property type="protein sequence ID" value="DAD84080.1"/>
    <property type="molecule type" value="Genomic_DNA"/>
</dbReference>
<dbReference type="PANTHER" id="PTHR45661">
    <property type="entry name" value="SURFACE ANTIGEN"/>
    <property type="match status" value="1"/>
</dbReference>
<dbReference type="SUPFAM" id="SSF52058">
    <property type="entry name" value="L domain-like"/>
    <property type="match status" value="1"/>
</dbReference>
<accession>A0A8S5MPB6</accession>
<organism evidence="1">
    <name type="scientific">Podoviridae sp. ctoqT5</name>
    <dbReference type="NCBI Taxonomy" id="2826577"/>
    <lineage>
        <taxon>Viruses</taxon>
        <taxon>Duplodnaviria</taxon>
        <taxon>Heunggongvirae</taxon>
        <taxon>Uroviricota</taxon>
        <taxon>Caudoviricetes</taxon>
    </lineage>
</organism>
<dbReference type="Pfam" id="PF13306">
    <property type="entry name" value="LRR_5"/>
    <property type="match status" value="2"/>
</dbReference>
<dbReference type="InterPro" id="IPR032675">
    <property type="entry name" value="LRR_dom_sf"/>
</dbReference>
<dbReference type="InterPro" id="IPR026906">
    <property type="entry name" value="LRR_5"/>
</dbReference>
<proteinExistence type="predicted"/>